<feature type="domain" description="Glucose/Sorbosone dehydrogenase" evidence="3">
    <location>
        <begin position="391"/>
        <end position="468"/>
    </location>
</feature>
<evidence type="ECO:0000259" key="3">
    <source>
        <dbReference type="Pfam" id="PF07995"/>
    </source>
</evidence>
<evidence type="ECO:0000313" key="5">
    <source>
        <dbReference type="Proteomes" id="UP000632273"/>
    </source>
</evidence>
<feature type="signal peptide" evidence="2">
    <location>
        <begin position="1"/>
        <end position="20"/>
    </location>
</feature>
<dbReference type="PANTHER" id="PTHR19328">
    <property type="entry name" value="HEDGEHOG-INTERACTING PROTEIN"/>
    <property type="match status" value="1"/>
</dbReference>
<dbReference type="Pfam" id="PF07995">
    <property type="entry name" value="GSDH"/>
    <property type="match status" value="2"/>
</dbReference>
<dbReference type="EMBL" id="BMHT01000008">
    <property type="protein sequence ID" value="GGF24711.1"/>
    <property type="molecule type" value="Genomic_DNA"/>
</dbReference>
<sequence length="523" mass="56825">MCQKLILVSAFLSLILQNVAAQTLKGPRGEVFARRIITRQLSDPWEVAYGPDNYLWITEGKGYRVSRVNPADGTKTVLLDLSKERQFPRYDKVSDQIDGGKPWPQGGLMGMALHPQLLSGKPYVYLAYIYRFAGANQPGKGGAPNYGGLFFTTRIVRYEYDAQAQKLGNPVTLCDTIPGSSDHNGGRLAIAPVDGKDYLFYSIGDLGAGQFDNAGRPNHAQQPGHYEGKILRFNLEADADASVADKWVPNDNPFGTAMRQNAVWSYGHRNPQGLAYAVVGGTGRLYSSEHGPFSDDEINIIERGKNYGHPLVLGYNDNNYNGLAAGVSDHASLPGTWHTSYPFIKSENENAKAIGAGYRDPIKTLYPNSNKFLTDLFIKTRNHDPNAPEWPSEAPSSIAVYTASAIPGWQNSLLLPMLKHGKLIRLQLNAAGTSVTGDTLTYFRAPVRYRDLAFSPDGTKIYLATDSSSVTSGPSKEDPQGTSCKGCLLEFTYKSGGASKPSPATGKAPAPKAAAPSPADRRR</sequence>
<evidence type="ECO:0000313" key="4">
    <source>
        <dbReference type="EMBL" id="GGF24711.1"/>
    </source>
</evidence>
<proteinExistence type="predicted"/>
<dbReference type="Proteomes" id="UP000632273">
    <property type="component" value="Unassembled WGS sequence"/>
</dbReference>
<dbReference type="PANTHER" id="PTHR19328:SF13">
    <property type="entry name" value="HIPL1 PROTEIN"/>
    <property type="match status" value="1"/>
</dbReference>
<keyword evidence="5" id="KW-1185">Reference proteome</keyword>
<name>A0ABQ1USY8_9BACT</name>
<feature type="chain" id="PRO_5047401710" evidence="2">
    <location>
        <begin position="21"/>
        <end position="523"/>
    </location>
</feature>
<dbReference type="Gene3D" id="2.120.10.30">
    <property type="entry name" value="TolB, C-terminal domain"/>
    <property type="match status" value="1"/>
</dbReference>
<gene>
    <name evidence="4" type="primary">gdhB</name>
    <name evidence="4" type="ORF">GCM10011383_40380</name>
</gene>
<comment type="caution">
    <text evidence="4">The sequence shown here is derived from an EMBL/GenBank/DDBJ whole genome shotgun (WGS) entry which is preliminary data.</text>
</comment>
<dbReference type="InterPro" id="IPR011042">
    <property type="entry name" value="6-blade_b-propeller_TolB-like"/>
</dbReference>
<protein>
    <submittedName>
        <fullName evidence="4">Quinoprotein glucose dehydrogenase</fullName>
    </submittedName>
</protein>
<keyword evidence="2" id="KW-0732">Signal</keyword>
<feature type="compositionally biased region" description="Low complexity" evidence="1">
    <location>
        <begin position="498"/>
        <end position="523"/>
    </location>
</feature>
<dbReference type="InterPro" id="IPR012938">
    <property type="entry name" value="Glc/Sorbosone_DH"/>
</dbReference>
<reference evidence="5" key="1">
    <citation type="journal article" date="2019" name="Int. J. Syst. Evol. Microbiol.">
        <title>The Global Catalogue of Microorganisms (GCM) 10K type strain sequencing project: providing services to taxonomists for standard genome sequencing and annotation.</title>
        <authorList>
            <consortium name="The Broad Institute Genomics Platform"/>
            <consortium name="The Broad Institute Genome Sequencing Center for Infectious Disease"/>
            <person name="Wu L."/>
            <person name="Ma J."/>
        </authorList>
    </citation>
    <scope>NUCLEOTIDE SEQUENCE [LARGE SCALE GENOMIC DNA]</scope>
    <source>
        <strain evidence="5">CGMCC 1.15197</strain>
    </source>
</reference>
<feature type="region of interest" description="Disordered" evidence="1">
    <location>
        <begin position="497"/>
        <end position="523"/>
    </location>
</feature>
<organism evidence="4 5">
    <name type="scientific">Hymenobacter cavernae</name>
    <dbReference type="NCBI Taxonomy" id="2044852"/>
    <lineage>
        <taxon>Bacteria</taxon>
        <taxon>Pseudomonadati</taxon>
        <taxon>Bacteroidota</taxon>
        <taxon>Cytophagia</taxon>
        <taxon>Cytophagales</taxon>
        <taxon>Hymenobacteraceae</taxon>
        <taxon>Hymenobacter</taxon>
    </lineage>
</organism>
<dbReference type="SUPFAM" id="SSF50952">
    <property type="entry name" value="Soluble quinoprotein glucose dehydrogenase"/>
    <property type="match status" value="1"/>
</dbReference>
<dbReference type="RefSeq" id="WP_188815864.1">
    <property type="nucleotide sequence ID" value="NZ_BMHT01000008.1"/>
</dbReference>
<evidence type="ECO:0000256" key="1">
    <source>
        <dbReference type="SAM" id="MobiDB-lite"/>
    </source>
</evidence>
<dbReference type="InterPro" id="IPR011041">
    <property type="entry name" value="Quinoprot_gluc/sorb_DH_b-prop"/>
</dbReference>
<evidence type="ECO:0000256" key="2">
    <source>
        <dbReference type="SAM" id="SignalP"/>
    </source>
</evidence>
<accession>A0ABQ1USY8</accession>
<feature type="domain" description="Glucose/Sorbosone dehydrogenase" evidence="3">
    <location>
        <begin position="41"/>
        <end position="335"/>
    </location>
</feature>